<evidence type="ECO:0000256" key="6">
    <source>
        <dbReference type="ARBA" id="ARBA00022840"/>
    </source>
</evidence>
<dbReference type="PANTHER" id="PTHR23155">
    <property type="entry name" value="DISEASE RESISTANCE PROTEIN RP"/>
    <property type="match status" value="1"/>
</dbReference>
<dbReference type="Gene3D" id="3.80.10.10">
    <property type="entry name" value="Ribonuclease Inhibitor"/>
    <property type="match status" value="1"/>
</dbReference>
<dbReference type="EMBL" id="PNBA02000011">
    <property type="protein sequence ID" value="KAG6407887.1"/>
    <property type="molecule type" value="Genomic_DNA"/>
</dbReference>
<dbReference type="GO" id="GO:0043531">
    <property type="term" value="F:ADP binding"/>
    <property type="evidence" value="ECO:0007669"/>
    <property type="project" value="InterPro"/>
</dbReference>
<dbReference type="Gene3D" id="1.10.8.430">
    <property type="entry name" value="Helical domain of apoptotic protease-activating factors"/>
    <property type="match status" value="1"/>
</dbReference>
<dbReference type="InterPro" id="IPR032675">
    <property type="entry name" value="LRR_dom_sf"/>
</dbReference>
<comment type="caution">
    <text evidence="9">The sequence shown here is derived from an EMBL/GenBank/DDBJ whole genome shotgun (WGS) entry which is preliminary data.</text>
</comment>
<name>A0A4D8Y4L2_SALSN</name>
<dbReference type="GO" id="GO:0098542">
    <property type="term" value="P:defense response to other organism"/>
    <property type="evidence" value="ECO:0007669"/>
    <property type="project" value="TreeGrafter"/>
</dbReference>
<gene>
    <name evidence="9" type="ORF">SASPL_130887</name>
    <name evidence="8" type="ORF">SASPL_156790</name>
</gene>
<reference evidence="9" key="2">
    <citation type="submission" date="2020-08" db="EMBL/GenBank/DDBJ databases">
        <title>Plant Genome Project.</title>
        <authorList>
            <person name="Zhang R.-G."/>
        </authorList>
    </citation>
    <scope>NUCLEOTIDE SEQUENCE</scope>
    <source>
        <strain evidence="9">Huo1</strain>
        <tissue evidence="9">Leaf</tissue>
    </source>
</reference>
<reference evidence="9" key="1">
    <citation type="submission" date="2018-01" db="EMBL/GenBank/DDBJ databases">
        <authorList>
            <person name="Mao J.F."/>
        </authorList>
    </citation>
    <scope>NUCLEOTIDE SEQUENCE</scope>
    <source>
        <strain evidence="9">Huo1</strain>
        <tissue evidence="9">Leaf</tissue>
    </source>
</reference>
<organism evidence="9">
    <name type="scientific">Salvia splendens</name>
    <name type="common">Scarlet sage</name>
    <dbReference type="NCBI Taxonomy" id="180675"/>
    <lineage>
        <taxon>Eukaryota</taxon>
        <taxon>Viridiplantae</taxon>
        <taxon>Streptophyta</taxon>
        <taxon>Embryophyta</taxon>
        <taxon>Tracheophyta</taxon>
        <taxon>Spermatophyta</taxon>
        <taxon>Magnoliopsida</taxon>
        <taxon>eudicotyledons</taxon>
        <taxon>Gunneridae</taxon>
        <taxon>Pentapetalae</taxon>
        <taxon>asterids</taxon>
        <taxon>lamiids</taxon>
        <taxon>Lamiales</taxon>
        <taxon>Lamiaceae</taxon>
        <taxon>Nepetoideae</taxon>
        <taxon>Mentheae</taxon>
        <taxon>Salviinae</taxon>
        <taxon>Salvia</taxon>
        <taxon>Salvia subgen. Calosphace</taxon>
        <taxon>core Calosphace</taxon>
    </lineage>
</organism>
<keyword evidence="6" id="KW-0067">ATP-binding</keyword>
<dbReference type="InterPro" id="IPR027417">
    <property type="entry name" value="P-loop_NTPase"/>
</dbReference>
<evidence type="ECO:0000313" key="8">
    <source>
        <dbReference type="EMBL" id="KAG6383455.1"/>
    </source>
</evidence>
<dbReference type="EMBL" id="PNBA02000555">
    <property type="protein sequence ID" value="KAG6383455.1"/>
    <property type="molecule type" value="Genomic_DNA"/>
</dbReference>
<keyword evidence="10" id="KW-1185">Reference proteome</keyword>
<dbReference type="InterPro" id="IPR042197">
    <property type="entry name" value="Apaf_helical"/>
</dbReference>
<dbReference type="Gene3D" id="1.10.10.10">
    <property type="entry name" value="Winged helix-like DNA-binding domain superfamily/Winged helix DNA-binding domain"/>
    <property type="match status" value="1"/>
</dbReference>
<dbReference type="PANTHER" id="PTHR23155:SF1205">
    <property type="entry name" value="DISEASE RESISTANCE PROTEIN RPM1"/>
    <property type="match status" value="1"/>
</dbReference>
<keyword evidence="4" id="KW-0547">Nucleotide-binding</keyword>
<feature type="domain" description="Disease resistance protein winged helix" evidence="7">
    <location>
        <begin position="125"/>
        <end position="194"/>
    </location>
</feature>
<dbReference type="GO" id="GO:0005524">
    <property type="term" value="F:ATP binding"/>
    <property type="evidence" value="ECO:0007669"/>
    <property type="project" value="UniProtKB-KW"/>
</dbReference>
<comment type="similarity">
    <text evidence="1">Belongs to the disease resistance NB-LRR family.</text>
</comment>
<proteinExistence type="inferred from homology"/>
<keyword evidence="2" id="KW-0433">Leucine-rich repeat</keyword>
<dbReference type="InterPro" id="IPR044974">
    <property type="entry name" value="Disease_R_plants"/>
</dbReference>
<keyword evidence="5" id="KW-0611">Plant defense</keyword>
<dbReference type="SUPFAM" id="SSF52540">
    <property type="entry name" value="P-loop containing nucleoside triphosphate hydrolases"/>
    <property type="match status" value="1"/>
</dbReference>
<evidence type="ECO:0000256" key="2">
    <source>
        <dbReference type="ARBA" id="ARBA00022614"/>
    </source>
</evidence>
<evidence type="ECO:0000313" key="9">
    <source>
        <dbReference type="EMBL" id="KAG6407887.1"/>
    </source>
</evidence>
<protein>
    <recommendedName>
        <fullName evidence="7">Disease resistance protein winged helix domain-containing protein</fullName>
    </recommendedName>
</protein>
<dbReference type="AlphaFoldDB" id="A0A4D8Y4L2"/>
<evidence type="ECO:0000256" key="4">
    <source>
        <dbReference type="ARBA" id="ARBA00022741"/>
    </source>
</evidence>
<accession>A0A4D8Y4L2</accession>
<dbReference type="Pfam" id="PF23559">
    <property type="entry name" value="WHD_DRP"/>
    <property type="match status" value="1"/>
</dbReference>
<evidence type="ECO:0000256" key="1">
    <source>
        <dbReference type="ARBA" id="ARBA00008894"/>
    </source>
</evidence>
<dbReference type="FunFam" id="1.10.10.10:FF:000322">
    <property type="entry name" value="Probable disease resistance protein At1g63360"/>
    <property type="match status" value="1"/>
</dbReference>
<dbReference type="InterPro" id="IPR058922">
    <property type="entry name" value="WHD_DRP"/>
</dbReference>
<sequence length="372" mass="42326">MITNCSKYDITKHDEYVFEMKLLDPEKSWELFLKKAFINNTNDTCPEELESIGRQILGKCDGLPLAISVVGGLLVVVPQDKRRWQEVLDQIDSNIPENTIPNILGLSHHNLCPQLKSCFLCLAFFKEDFTIPSNELVSIWHAQGLIQEKGSRSIEDIGRGYLNELINRSMLQIQDLTIDGQVKIFRLHDLLRDVCLIKVEEEMGVKIVKGEEEGCLSESSYKPRHHVVYNKSSETFSLNPLEFSDVAMKMESLRDFGTYRVYGRAMKVEKWKCIESLKGIRLVDLVEMSSRLVPNSHLRELGIFVCMIKDMDGMILHGGFPCLKALSLKAINLKGIDIEEGGMSCLKQLRICNCSELESTKNLPRHIIISYA</sequence>
<evidence type="ECO:0000259" key="7">
    <source>
        <dbReference type="Pfam" id="PF23559"/>
    </source>
</evidence>
<dbReference type="STRING" id="180675.A0A4D8Y4L2"/>
<evidence type="ECO:0000256" key="3">
    <source>
        <dbReference type="ARBA" id="ARBA00022737"/>
    </source>
</evidence>
<keyword evidence="3" id="KW-0677">Repeat</keyword>
<evidence type="ECO:0000313" key="10">
    <source>
        <dbReference type="Proteomes" id="UP000298416"/>
    </source>
</evidence>
<dbReference type="Proteomes" id="UP000298416">
    <property type="component" value="Unassembled WGS sequence"/>
</dbReference>
<evidence type="ECO:0000256" key="5">
    <source>
        <dbReference type="ARBA" id="ARBA00022821"/>
    </source>
</evidence>
<dbReference type="InterPro" id="IPR036388">
    <property type="entry name" value="WH-like_DNA-bd_sf"/>
</dbReference>